<dbReference type="EMBL" id="JANCYW010000005">
    <property type="protein sequence ID" value="KAK4535684.1"/>
    <property type="molecule type" value="Genomic_DNA"/>
</dbReference>
<dbReference type="Proteomes" id="UP001301350">
    <property type="component" value="Unassembled WGS sequence"/>
</dbReference>
<evidence type="ECO:0000313" key="2">
    <source>
        <dbReference type="EMBL" id="KAK4535684.1"/>
    </source>
</evidence>
<evidence type="ECO:0000313" key="3">
    <source>
        <dbReference type="Proteomes" id="UP001301350"/>
    </source>
</evidence>
<dbReference type="AlphaFoldDB" id="A0AAV9IU54"/>
<comment type="caution">
    <text evidence="2">The sequence shown here is derived from an EMBL/GenBank/DDBJ whole genome shotgun (WGS) entry which is preliminary data.</text>
</comment>
<sequence>MARARRLRCALVATFVSDLKCRGDAEQTFGALGMQQCRTVCVSPVPYCTMGDLDTAGRTQCMVAAMQQLPERDAEEKENRQLRQPVGEEQQKGAAAAVEVAKATSSTSASLLTQKMQQILQGVDIPSSAVPTSNSVPAAADAPTDEQPVQVALQTLPHNVFVLLAALCFYEQHPDTTRRALECLLQVTAPPSARHDTNGESELPRPPLFYRAEAQRPSILQVLQRVLQRWGDADAHIRRLACGVLFDLSGEPDGLERIVQVPPLVATLQSIALTPPAESNAIGDDAVHAHYYALGAVGNLVTRSDALLTELQPHIPTLAGQVRAYTQYLPSAGRDITTSLPPSATLLLKQLRETLRLTLNMCCVGGVDVSLQFIDANVLESLATLVDSTYNSTWSAPVTTAVQQKVLPVAVRVQRQLRRVSRWSRGKNLRFQIPAAKEEEQAAAKTDDEKGAEAAPETPERRVSMSGLDWAFAGVFAAAVLRILSLRYRL</sequence>
<organism evidence="2 3">
    <name type="scientific">Cyanidium caldarium</name>
    <name type="common">Red alga</name>
    <dbReference type="NCBI Taxonomy" id="2771"/>
    <lineage>
        <taxon>Eukaryota</taxon>
        <taxon>Rhodophyta</taxon>
        <taxon>Bangiophyceae</taxon>
        <taxon>Cyanidiales</taxon>
        <taxon>Cyanidiaceae</taxon>
        <taxon>Cyanidium</taxon>
    </lineage>
</organism>
<dbReference type="InterPro" id="IPR011989">
    <property type="entry name" value="ARM-like"/>
</dbReference>
<feature type="region of interest" description="Disordered" evidence="1">
    <location>
        <begin position="438"/>
        <end position="460"/>
    </location>
</feature>
<protein>
    <submittedName>
        <fullName evidence="2">Uncharacterized protein</fullName>
    </submittedName>
</protein>
<proteinExistence type="predicted"/>
<keyword evidence="3" id="KW-1185">Reference proteome</keyword>
<dbReference type="Gene3D" id="1.25.10.10">
    <property type="entry name" value="Leucine-rich Repeat Variant"/>
    <property type="match status" value="1"/>
</dbReference>
<feature type="region of interest" description="Disordered" evidence="1">
    <location>
        <begin position="72"/>
        <end position="99"/>
    </location>
</feature>
<name>A0AAV9IU54_CYACA</name>
<feature type="compositionally biased region" description="Basic and acidic residues" evidence="1">
    <location>
        <begin position="72"/>
        <end position="81"/>
    </location>
</feature>
<reference evidence="2 3" key="1">
    <citation type="submission" date="2022-07" db="EMBL/GenBank/DDBJ databases">
        <title>Genome-wide signatures of adaptation to extreme environments.</title>
        <authorList>
            <person name="Cho C.H."/>
            <person name="Yoon H.S."/>
        </authorList>
    </citation>
    <scope>NUCLEOTIDE SEQUENCE [LARGE SCALE GENOMIC DNA]</scope>
    <source>
        <strain evidence="2 3">DBV 063 E5</strain>
    </source>
</reference>
<dbReference type="SUPFAM" id="SSF48371">
    <property type="entry name" value="ARM repeat"/>
    <property type="match status" value="1"/>
</dbReference>
<accession>A0AAV9IU54</accession>
<dbReference type="InterPro" id="IPR016024">
    <property type="entry name" value="ARM-type_fold"/>
</dbReference>
<evidence type="ECO:0000256" key="1">
    <source>
        <dbReference type="SAM" id="MobiDB-lite"/>
    </source>
</evidence>
<gene>
    <name evidence="2" type="ORF">CDCA_CDCA05G1709</name>
</gene>